<dbReference type="Gene3D" id="1.10.4030.10">
    <property type="entry name" value="Porin chaperone SurA, peptide-binding domain"/>
    <property type="match status" value="1"/>
</dbReference>
<accession>A0A1Y5EJM3</accession>
<dbReference type="EMBL" id="MAAF01000047">
    <property type="protein sequence ID" value="OUR81334.1"/>
    <property type="molecule type" value="Genomic_DNA"/>
</dbReference>
<reference evidence="4" key="1">
    <citation type="journal article" date="2017" name="Proc. Natl. Acad. Sci. U.S.A.">
        <title>Simulation of Deepwater Horizon oil plume reveals substrate specialization within a complex community of hydrocarbon degraders.</title>
        <authorList>
            <person name="Hu P."/>
            <person name="Dubinsky E.A."/>
            <person name="Probst A.J."/>
            <person name="Wang J."/>
            <person name="Sieber C.M.K."/>
            <person name="Tom L.M."/>
            <person name="Gardinali P."/>
            <person name="Banfield J.F."/>
            <person name="Atlas R.M."/>
            <person name="Andersen G.L."/>
        </authorList>
    </citation>
    <scope>NUCLEOTIDE SEQUENCE [LARGE SCALE GENOMIC DNA]</scope>
</reference>
<comment type="caution">
    <text evidence="3">The sequence shown here is derived from an EMBL/GenBank/DDBJ whole genome shotgun (WGS) entry which is preliminary data.</text>
</comment>
<evidence type="ECO:0000313" key="3">
    <source>
        <dbReference type="EMBL" id="OUR81334.1"/>
    </source>
</evidence>
<dbReference type="Gene3D" id="3.10.50.40">
    <property type="match status" value="1"/>
</dbReference>
<proteinExistence type="predicted"/>
<gene>
    <name evidence="3" type="ORF">A9Q75_07805</name>
</gene>
<name>A0A1Y5EJM3_COLPS</name>
<evidence type="ECO:0000259" key="2">
    <source>
        <dbReference type="Pfam" id="PF13145"/>
    </source>
</evidence>
<dbReference type="GO" id="GO:0003755">
    <property type="term" value="F:peptidyl-prolyl cis-trans isomerase activity"/>
    <property type="evidence" value="ECO:0007669"/>
    <property type="project" value="InterPro"/>
</dbReference>
<dbReference type="InterPro" id="IPR046357">
    <property type="entry name" value="PPIase_dom_sf"/>
</dbReference>
<dbReference type="AlphaFoldDB" id="A0A1Y5EJM3"/>
<feature type="transmembrane region" description="Helical" evidence="1">
    <location>
        <begin position="9"/>
        <end position="26"/>
    </location>
</feature>
<keyword evidence="1" id="KW-1133">Transmembrane helix</keyword>
<evidence type="ECO:0000256" key="1">
    <source>
        <dbReference type="SAM" id="Phobius"/>
    </source>
</evidence>
<dbReference type="Pfam" id="PF13145">
    <property type="entry name" value="Rotamase_2"/>
    <property type="match status" value="1"/>
</dbReference>
<keyword evidence="1" id="KW-0472">Membrane</keyword>
<evidence type="ECO:0000313" key="4">
    <source>
        <dbReference type="Proteomes" id="UP000243053"/>
    </source>
</evidence>
<organism evidence="3 4">
    <name type="scientific">Colwellia psychrerythraea</name>
    <name type="common">Vibrio psychroerythus</name>
    <dbReference type="NCBI Taxonomy" id="28229"/>
    <lineage>
        <taxon>Bacteria</taxon>
        <taxon>Pseudomonadati</taxon>
        <taxon>Pseudomonadota</taxon>
        <taxon>Gammaproteobacteria</taxon>
        <taxon>Alteromonadales</taxon>
        <taxon>Colwelliaceae</taxon>
        <taxon>Colwellia</taxon>
    </lineage>
</organism>
<dbReference type="Proteomes" id="UP000243053">
    <property type="component" value="Unassembled WGS sequence"/>
</dbReference>
<feature type="domain" description="PpiC" evidence="2">
    <location>
        <begin position="122"/>
        <end position="255"/>
    </location>
</feature>
<dbReference type="InterPro" id="IPR000297">
    <property type="entry name" value="PPIase_PpiC"/>
</dbReference>
<protein>
    <recommendedName>
        <fullName evidence="2">PpiC domain-containing protein</fullName>
    </recommendedName>
</protein>
<keyword evidence="1" id="KW-0812">Transmembrane</keyword>
<sequence length="291" mass="34131">MKVILKEPLVYFLLLSGLLFFVTTFFQQESDNSQEIVVDRASLLGYIQQKTKVVEQDKLIKMFDTMPDDKRADWVNAYVREEALYREAQALRLDENDPIIKGRVIQKLEFITKEYSEAILKVTNENLEQYFEKNKQDYYIEPFVTFTHVFFNREGRTKQAMLSLASEKLHELKENNVPFSQGAQYGERFLYHVNYVERTPDFIASHFGQSLSDQVFALKTVGDIWQGPFESEYGIHLIMVNRMEKGRFPSLTDVSEQVYQDVQREQIQSNLEESYKAIIDTYSVVVEDLSE</sequence>